<evidence type="ECO:0000313" key="12">
    <source>
        <dbReference type="Proteomes" id="UP001206983"/>
    </source>
</evidence>
<evidence type="ECO:0000256" key="8">
    <source>
        <dbReference type="ARBA" id="ARBA00023004"/>
    </source>
</evidence>
<evidence type="ECO:0000256" key="5">
    <source>
        <dbReference type="ARBA" id="ARBA00022723"/>
    </source>
</evidence>
<evidence type="ECO:0000313" key="11">
    <source>
        <dbReference type="EMBL" id="MCQ6961865.1"/>
    </source>
</evidence>
<dbReference type="PANTHER" id="PTHR42947">
    <property type="entry name" value="COB--COM HETERODISULFIDE REDUCTASE SUBUNIT B 1"/>
    <property type="match status" value="1"/>
</dbReference>
<dbReference type="GO" id="GO:0051539">
    <property type="term" value="F:4 iron, 4 sulfur cluster binding"/>
    <property type="evidence" value="ECO:0007669"/>
    <property type="project" value="UniProtKB-KW"/>
</dbReference>
<evidence type="ECO:0000256" key="2">
    <source>
        <dbReference type="ARBA" id="ARBA00004808"/>
    </source>
</evidence>
<keyword evidence="9" id="KW-0411">Iron-sulfur</keyword>
<dbReference type="GO" id="GO:0015948">
    <property type="term" value="P:methanogenesis"/>
    <property type="evidence" value="ECO:0007669"/>
    <property type="project" value="UniProtKB-KW"/>
</dbReference>
<dbReference type="GO" id="GO:0051912">
    <property type="term" value="F:CoB--CoM heterodisulfide reductase activity"/>
    <property type="evidence" value="ECO:0007669"/>
    <property type="project" value="InterPro"/>
</dbReference>
<dbReference type="GO" id="GO:0046872">
    <property type="term" value="F:metal ion binding"/>
    <property type="evidence" value="ECO:0007669"/>
    <property type="project" value="UniProtKB-KW"/>
</dbReference>
<dbReference type="NCBIfam" id="TIGR03288">
    <property type="entry name" value="CoB_CoM_SS_B"/>
    <property type="match status" value="1"/>
</dbReference>
<evidence type="ECO:0000256" key="4">
    <source>
        <dbReference type="ARBA" id="ARBA00022485"/>
    </source>
</evidence>
<reference evidence="11 12" key="1">
    <citation type="journal article" date="2011" name="Appl. Environ. Microbiol.">
        <title>Methanogenic archaea isolated from Taiwan's Chelungpu fault.</title>
        <authorList>
            <person name="Wu S.Y."/>
            <person name="Lai M.C."/>
        </authorList>
    </citation>
    <scope>NUCLEOTIDE SEQUENCE [LARGE SCALE GENOMIC DNA]</scope>
    <source>
        <strain evidence="11 12">St545Mb</strain>
    </source>
</reference>
<gene>
    <name evidence="11" type="ORF">PV02_01335</name>
</gene>
<name>A0AAE3KVI8_9EURY</name>
<protein>
    <submittedName>
        <fullName evidence="11">Disulfide reductase</fullName>
    </submittedName>
</protein>
<keyword evidence="12" id="KW-1185">Reference proteome</keyword>
<keyword evidence="4" id="KW-0004">4Fe-4S</keyword>
<comment type="similarity">
    <text evidence="3">Belongs to the HdrB family.</text>
</comment>
<keyword evidence="6" id="KW-0484">Methanogenesis</keyword>
<keyword evidence="8" id="KW-0408">Iron</keyword>
<evidence type="ECO:0000256" key="3">
    <source>
        <dbReference type="ARBA" id="ARBA00010431"/>
    </source>
</evidence>
<accession>A0AAE3KVI8</accession>
<comment type="caution">
    <text evidence="11">The sequence shown here is derived from an EMBL/GenBank/DDBJ whole genome shotgun (WGS) entry which is preliminary data.</text>
</comment>
<evidence type="ECO:0000256" key="6">
    <source>
        <dbReference type="ARBA" id="ARBA00022994"/>
    </source>
</evidence>
<feature type="domain" description="Cysteine-rich" evidence="10">
    <location>
        <begin position="6"/>
        <end position="86"/>
    </location>
</feature>
<dbReference type="Gene3D" id="3.40.50.11810">
    <property type="match status" value="1"/>
</dbReference>
<dbReference type="Proteomes" id="UP001206983">
    <property type="component" value="Unassembled WGS sequence"/>
</dbReference>
<proteinExistence type="inferred from homology"/>
<sequence>MRGLSLFLGCVIPNRYPGIEMATKLCLAKMDIDCVELKGASCCPAPGLFRSFDRTAWLALAARNIVLSEELGRDILTVCNGCYSTLADANRIMKDDKALREQVNRHLAGIGREFKGSIEIRHIIEYLHRELGPQGIGKHVERPLDIRAAVHYGCHLLKPSRERGLGSFERPEFFDELIESLGATSIDYPDKTECCGAGGGVRSALKEDSLRLAQHKLSRIKEAGVDCIVNACPFCHMQFDLGQEEIRRITGIEYNIPVLHYTQLLGLALGFTPDMLGINLNVIKNNTFVQRIENGQ</sequence>
<keyword evidence="5" id="KW-0479">Metal-binding</keyword>
<keyword evidence="7" id="KW-0560">Oxidoreductase</keyword>
<evidence type="ECO:0000256" key="1">
    <source>
        <dbReference type="ARBA" id="ARBA00001966"/>
    </source>
</evidence>
<evidence type="ECO:0000256" key="9">
    <source>
        <dbReference type="ARBA" id="ARBA00023014"/>
    </source>
</evidence>
<dbReference type="Pfam" id="PF02754">
    <property type="entry name" value="CCG"/>
    <property type="match status" value="2"/>
</dbReference>
<dbReference type="EMBL" id="JTEO01000002">
    <property type="protein sequence ID" value="MCQ6961865.1"/>
    <property type="molecule type" value="Genomic_DNA"/>
</dbReference>
<evidence type="ECO:0000259" key="10">
    <source>
        <dbReference type="Pfam" id="PF02754"/>
    </source>
</evidence>
<dbReference type="InterPro" id="IPR017678">
    <property type="entry name" value="CoB/CoM_hetero-S_Rdtase_bsu"/>
</dbReference>
<dbReference type="RefSeq" id="WP_256621572.1">
    <property type="nucleotide sequence ID" value="NZ_JTEO01000002.1"/>
</dbReference>
<comment type="cofactor">
    <cofactor evidence="1">
        <name>[4Fe-4S] cluster</name>
        <dbReference type="ChEBI" id="CHEBI:49883"/>
    </cofactor>
</comment>
<dbReference type="PANTHER" id="PTHR42947:SF1">
    <property type="entry name" value="COB--COM HETERODISULFIDE REDUCTASE SUBUNIT B 1"/>
    <property type="match status" value="1"/>
</dbReference>
<dbReference type="Gene3D" id="1.20.1050.140">
    <property type="match status" value="1"/>
</dbReference>
<comment type="pathway">
    <text evidence="2">Cofactor metabolism; coenzyme M-coenzyme B heterodisulfide reduction; coenzyme B and coenzyme M from coenzyme M-coenzyme B heterodisulfide: step 1/1.</text>
</comment>
<feature type="domain" description="Cysteine-rich" evidence="10">
    <location>
        <begin position="149"/>
        <end position="240"/>
    </location>
</feature>
<dbReference type="AlphaFoldDB" id="A0AAE3KVI8"/>
<evidence type="ECO:0000256" key="7">
    <source>
        <dbReference type="ARBA" id="ARBA00023002"/>
    </source>
</evidence>
<organism evidence="11 12">
    <name type="scientific">Methanolobus chelungpuianus</name>
    <dbReference type="NCBI Taxonomy" id="502115"/>
    <lineage>
        <taxon>Archaea</taxon>
        <taxon>Methanobacteriati</taxon>
        <taxon>Methanobacteriota</taxon>
        <taxon>Stenosarchaea group</taxon>
        <taxon>Methanomicrobia</taxon>
        <taxon>Methanosarcinales</taxon>
        <taxon>Methanosarcinaceae</taxon>
        <taxon>Methanolobus</taxon>
    </lineage>
</organism>
<dbReference type="InterPro" id="IPR051278">
    <property type="entry name" value="HdrB/HdrD_reductase"/>
</dbReference>
<dbReference type="InterPro" id="IPR004017">
    <property type="entry name" value="Cys_rich_dom"/>
</dbReference>